<keyword evidence="3" id="KW-1185">Reference proteome</keyword>
<gene>
    <name evidence="2" type="ORF">AMTR_s00140p00053130</name>
</gene>
<feature type="region of interest" description="Disordered" evidence="1">
    <location>
        <begin position="64"/>
        <end position="103"/>
    </location>
</feature>
<dbReference type="Proteomes" id="UP000017836">
    <property type="component" value="Unassembled WGS sequence"/>
</dbReference>
<reference evidence="3" key="1">
    <citation type="journal article" date="2013" name="Science">
        <title>The Amborella genome and the evolution of flowering plants.</title>
        <authorList>
            <consortium name="Amborella Genome Project"/>
        </authorList>
    </citation>
    <scope>NUCLEOTIDE SEQUENCE [LARGE SCALE GENOMIC DNA]</scope>
</reference>
<proteinExistence type="predicted"/>
<dbReference type="Gramene" id="ERN04774">
    <property type="protein sequence ID" value="ERN04774"/>
    <property type="gene ID" value="AMTR_s00140p00053130"/>
</dbReference>
<evidence type="ECO:0000313" key="2">
    <source>
        <dbReference type="EMBL" id="ERN04774.1"/>
    </source>
</evidence>
<protein>
    <submittedName>
        <fullName evidence="2">Uncharacterized protein</fullName>
    </submittedName>
</protein>
<sequence>MPLNSQSKNLSLLMPKVEGAESEMVEQSKVTSKFDVMGADFDVPLRIVYNDVMEKKKARKLAEAAKDKAHVKSGNSQKTPVKDLGKSKLKALSSRRGLRPGLL</sequence>
<evidence type="ECO:0000313" key="3">
    <source>
        <dbReference type="Proteomes" id="UP000017836"/>
    </source>
</evidence>
<dbReference type="EMBL" id="KI394169">
    <property type="protein sequence ID" value="ERN04774.1"/>
    <property type="molecule type" value="Genomic_DNA"/>
</dbReference>
<dbReference type="AlphaFoldDB" id="W1PAR4"/>
<dbReference type="HOGENOM" id="CLU_2267431_0_0_1"/>
<accession>W1PAR4</accession>
<organism evidence="2 3">
    <name type="scientific">Amborella trichopoda</name>
    <dbReference type="NCBI Taxonomy" id="13333"/>
    <lineage>
        <taxon>Eukaryota</taxon>
        <taxon>Viridiplantae</taxon>
        <taxon>Streptophyta</taxon>
        <taxon>Embryophyta</taxon>
        <taxon>Tracheophyta</taxon>
        <taxon>Spermatophyta</taxon>
        <taxon>Magnoliopsida</taxon>
        <taxon>Amborellales</taxon>
        <taxon>Amborellaceae</taxon>
        <taxon>Amborella</taxon>
    </lineage>
</organism>
<feature type="compositionally biased region" description="Low complexity" evidence="1">
    <location>
        <begin position="92"/>
        <end position="103"/>
    </location>
</feature>
<name>W1PAR4_AMBTC</name>
<evidence type="ECO:0000256" key="1">
    <source>
        <dbReference type="SAM" id="MobiDB-lite"/>
    </source>
</evidence>